<accession>A0A142JIS5</accession>
<name>A0A142JIS5_9BURK</name>
<evidence type="ECO:0000313" key="1">
    <source>
        <dbReference type="EMBL" id="AMR77987.1"/>
    </source>
</evidence>
<dbReference type="STRING" id="1796606.A2G96_09675"/>
<organism evidence="1 2">
    <name type="scientific">Cupriavidus nantongensis</name>
    <dbReference type="NCBI Taxonomy" id="1796606"/>
    <lineage>
        <taxon>Bacteria</taxon>
        <taxon>Pseudomonadati</taxon>
        <taxon>Pseudomonadota</taxon>
        <taxon>Betaproteobacteria</taxon>
        <taxon>Burkholderiales</taxon>
        <taxon>Burkholderiaceae</taxon>
        <taxon>Cupriavidus</taxon>
    </lineage>
</organism>
<keyword evidence="2" id="KW-1185">Reference proteome</keyword>
<dbReference type="RefSeq" id="WP_062798742.1">
    <property type="nucleotide sequence ID" value="NZ_CP014844.1"/>
</dbReference>
<proteinExistence type="predicted"/>
<dbReference type="Proteomes" id="UP000075238">
    <property type="component" value="Chromosome 1"/>
</dbReference>
<protein>
    <submittedName>
        <fullName evidence="1">Uncharacterized protein</fullName>
    </submittedName>
</protein>
<dbReference type="AlphaFoldDB" id="A0A142JIS5"/>
<dbReference type="KEGG" id="cnan:A2G96_09675"/>
<reference evidence="1 2" key="1">
    <citation type="submission" date="2016-03" db="EMBL/GenBank/DDBJ databases">
        <title>Complete genome sequence of a novel chlorpyrifos degrading bacterium, Cupriavidus nantongensis sp. X1.</title>
        <authorList>
            <person name="Fang L."/>
        </authorList>
    </citation>
    <scope>NUCLEOTIDE SEQUENCE [LARGE SCALE GENOMIC DNA]</scope>
    <source>
        <strain evidence="1 2">X1</strain>
    </source>
</reference>
<gene>
    <name evidence="1" type="ORF">A2G96_09675</name>
</gene>
<dbReference type="EMBL" id="CP014844">
    <property type="protein sequence ID" value="AMR77987.1"/>
    <property type="molecule type" value="Genomic_DNA"/>
</dbReference>
<sequence>MSYRIVEATPKNIYLQGDARIVQIPRTEFGEFVVRPGSANDFQVVLKSAKGEFPMGAAFGVQQQAEEHIPELQKKLATMKIAAQVKDMLANADPVWAMASADLAHAVIERAAGMSPDELRAFVAGTTTGARFATAGDKELQATAAAVARALI</sequence>
<evidence type="ECO:0000313" key="2">
    <source>
        <dbReference type="Proteomes" id="UP000075238"/>
    </source>
</evidence>